<reference evidence="3" key="1">
    <citation type="submission" date="2018-12" db="EMBL/GenBank/DDBJ databases">
        <authorList>
            <person name="Ashton P.M."/>
            <person name="Dallman T."/>
            <person name="Nair S."/>
            <person name="De Pinna E."/>
            <person name="Peters T."/>
            <person name="Grant K."/>
        </authorList>
    </citation>
    <scope>NUCLEOTIDE SEQUENCE</scope>
    <source>
        <strain evidence="2">627415</strain>
        <strain evidence="3">644161</strain>
    </source>
</reference>
<dbReference type="EMBL" id="AAHTGA010000026">
    <property type="protein sequence ID" value="ECA0918794.1"/>
    <property type="molecule type" value="Genomic_DNA"/>
</dbReference>
<dbReference type="InterPro" id="IPR036526">
    <property type="entry name" value="C-N_Hydrolase_sf"/>
</dbReference>
<feature type="transmembrane region" description="Helical" evidence="1">
    <location>
        <begin position="123"/>
        <end position="156"/>
    </location>
</feature>
<evidence type="ECO:0000313" key="3">
    <source>
        <dbReference type="EMBL" id="ECA0918794.1"/>
    </source>
</evidence>
<name>A0A5H6E2Y2_SALET</name>
<dbReference type="EMBL" id="AAHRMF010000025">
    <property type="protein sequence ID" value="EBZ5487386.1"/>
    <property type="molecule type" value="Genomic_DNA"/>
</dbReference>
<proteinExistence type="predicted"/>
<keyword evidence="1" id="KW-0812">Transmembrane</keyword>
<dbReference type="Proteomes" id="UP000839927">
    <property type="component" value="Unassembled WGS sequence"/>
</dbReference>
<protein>
    <recommendedName>
        <fullName evidence="4">Acyltransferase</fullName>
    </recommendedName>
</protein>
<evidence type="ECO:0000256" key="1">
    <source>
        <dbReference type="SAM" id="Phobius"/>
    </source>
</evidence>
<evidence type="ECO:0008006" key="4">
    <source>
        <dbReference type="Google" id="ProtNLM"/>
    </source>
</evidence>
<accession>A0A5H6E2Y2</accession>
<sequence length="411" mass="48444">MLTLLLFLFFFCYFFCLKKQLAIHIINVFTFTVVFLYTIFGAYFITKSPNLKINFWILLCGLLYFYFWFISFIYLSRLGLLGVLFHSLVMVSFSFFKIIFPLHPLILLYPFADTFLPNTKNTFFNLFVLFFLSGVLFCQSALRLRILFFIITLFFLSTNTQTRVTEKKNLKIAIVQVGLYFDKGGTTKNFFNELIDFLSRHPEVNAVAFSENNFFSYKTDYNKEISNKLLIDIRKENLHQKLHLFLAFNAYKNFNNVVTLYKHKELTYLNQKKTLIPFIEKPSFFNENSALESQFFYIDEKHQNRVFEIMNNTVSTHICYDALFPEKEYAISDIVIIQSNYKLLDKGDGFKRLKLIATYLAKFVNGIHSQVVINIQNTGGTVVLFDGWRFDNEIYEISKKEAFFIIDTSKL</sequence>
<dbReference type="SUPFAM" id="SSF56317">
    <property type="entry name" value="Carbon-nitrogen hydrolase"/>
    <property type="match status" value="1"/>
</dbReference>
<comment type="caution">
    <text evidence="3">The sequence shown here is derived from an EMBL/GenBank/DDBJ whole genome shotgun (WGS) entry which is preliminary data.</text>
</comment>
<gene>
    <name evidence="2" type="ORF">ECD07_22315</name>
    <name evidence="3" type="ORF">EIW74_22345</name>
</gene>
<feature type="transmembrane region" description="Helical" evidence="1">
    <location>
        <begin position="53"/>
        <end position="75"/>
    </location>
</feature>
<keyword evidence="1" id="KW-0472">Membrane</keyword>
<dbReference type="AlphaFoldDB" id="A0A5H6E2Y2"/>
<feature type="transmembrane region" description="Helical" evidence="1">
    <location>
        <begin position="87"/>
        <end position="111"/>
    </location>
</feature>
<keyword evidence="1" id="KW-1133">Transmembrane helix</keyword>
<feature type="transmembrane region" description="Helical" evidence="1">
    <location>
        <begin position="26"/>
        <end position="46"/>
    </location>
</feature>
<dbReference type="Gene3D" id="3.60.110.10">
    <property type="entry name" value="Carbon-nitrogen hydrolase"/>
    <property type="match status" value="1"/>
</dbReference>
<organism evidence="3">
    <name type="scientific">Salmonella enterica subsp. enterica serovar Mikawasima</name>
    <dbReference type="NCBI Taxonomy" id="149388"/>
    <lineage>
        <taxon>Bacteria</taxon>
        <taxon>Pseudomonadati</taxon>
        <taxon>Pseudomonadota</taxon>
        <taxon>Gammaproteobacteria</taxon>
        <taxon>Enterobacterales</taxon>
        <taxon>Enterobacteriaceae</taxon>
        <taxon>Salmonella</taxon>
    </lineage>
</organism>
<evidence type="ECO:0000313" key="2">
    <source>
        <dbReference type="EMBL" id="EBZ5487386.1"/>
    </source>
</evidence>